<dbReference type="AlphaFoldDB" id="T1IJS5"/>
<evidence type="ECO:0000256" key="6">
    <source>
        <dbReference type="SAM" id="Phobius"/>
    </source>
</evidence>
<evidence type="ECO:0000256" key="3">
    <source>
        <dbReference type="ARBA" id="ARBA00022692"/>
    </source>
</evidence>
<dbReference type="PhylomeDB" id="T1IJS5"/>
<evidence type="ECO:0000313" key="7">
    <source>
        <dbReference type="EnsemblMetazoa" id="SMAR001152-PA"/>
    </source>
</evidence>
<dbReference type="PANTHER" id="PTHR12191:SF37">
    <property type="entry name" value="ZINC TRANSPORTER FOI"/>
    <property type="match status" value="1"/>
</dbReference>
<name>T1IJS5_STRMM</name>
<evidence type="ECO:0000256" key="1">
    <source>
        <dbReference type="ARBA" id="ARBA00004141"/>
    </source>
</evidence>
<evidence type="ECO:0000256" key="5">
    <source>
        <dbReference type="ARBA" id="ARBA00023136"/>
    </source>
</evidence>
<keyword evidence="4 6" id="KW-1133">Transmembrane helix</keyword>
<reference evidence="8" key="1">
    <citation type="submission" date="2011-05" db="EMBL/GenBank/DDBJ databases">
        <authorList>
            <person name="Richards S.R."/>
            <person name="Qu J."/>
            <person name="Jiang H."/>
            <person name="Jhangiani S.N."/>
            <person name="Agravi P."/>
            <person name="Goodspeed R."/>
            <person name="Gross S."/>
            <person name="Mandapat C."/>
            <person name="Jackson L."/>
            <person name="Mathew T."/>
            <person name="Pu L."/>
            <person name="Thornton R."/>
            <person name="Saada N."/>
            <person name="Wilczek-Boney K.B."/>
            <person name="Lee S."/>
            <person name="Kovar C."/>
            <person name="Wu Y."/>
            <person name="Scherer S.E."/>
            <person name="Worley K.C."/>
            <person name="Muzny D.M."/>
            <person name="Gibbs R."/>
        </authorList>
    </citation>
    <scope>NUCLEOTIDE SEQUENCE</scope>
    <source>
        <strain evidence="8">Brora</strain>
    </source>
</reference>
<evidence type="ECO:0000313" key="8">
    <source>
        <dbReference type="Proteomes" id="UP000014500"/>
    </source>
</evidence>
<feature type="transmembrane region" description="Helical" evidence="6">
    <location>
        <begin position="52"/>
        <end position="75"/>
    </location>
</feature>
<dbReference type="Pfam" id="PF02535">
    <property type="entry name" value="Zip"/>
    <property type="match status" value="1"/>
</dbReference>
<feature type="transmembrane region" description="Helical" evidence="6">
    <location>
        <begin position="12"/>
        <end position="32"/>
    </location>
</feature>
<dbReference type="GO" id="GO:0071578">
    <property type="term" value="P:zinc ion import across plasma membrane"/>
    <property type="evidence" value="ECO:0007669"/>
    <property type="project" value="TreeGrafter"/>
</dbReference>
<reference evidence="7" key="2">
    <citation type="submission" date="2015-02" db="UniProtKB">
        <authorList>
            <consortium name="EnsemblMetazoa"/>
        </authorList>
    </citation>
    <scope>IDENTIFICATION</scope>
</reference>
<dbReference type="InterPro" id="IPR050799">
    <property type="entry name" value="ZIP_Transporter"/>
</dbReference>
<evidence type="ECO:0000256" key="2">
    <source>
        <dbReference type="ARBA" id="ARBA00006939"/>
    </source>
</evidence>
<comment type="subcellular location">
    <subcellularLocation>
        <location evidence="1">Membrane</location>
        <topology evidence="1">Multi-pass membrane protein</topology>
    </subcellularLocation>
</comment>
<dbReference type="InterPro" id="IPR003689">
    <property type="entry name" value="ZIP"/>
</dbReference>
<keyword evidence="3 6" id="KW-0812">Transmembrane</keyword>
<comment type="similarity">
    <text evidence="2">Belongs to the ZIP transporter (TC 2.A.5) family.</text>
</comment>
<dbReference type="EMBL" id="JH430339">
    <property type="status" value="NOT_ANNOTATED_CDS"/>
    <property type="molecule type" value="Genomic_DNA"/>
</dbReference>
<keyword evidence="5 6" id="KW-0472">Membrane</keyword>
<feature type="transmembrane region" description="Helical" evidence="6">
    <location>
        <begin position="191"/>
        <end position="213"/>
    </location>
</feature>
<dbReference type="PANTHER" id="PTHR12191">
    <property type="entry name" value="SOLUTE CARRIER FAMILY 39"/>
    <property type="match status" value="1"/>
</dbReference>
<sequence>MLIPCLRSRIYKYVITGFIAFGLGFMIGDAVLHLIPEAIGTECEGDHHKHTALWRQVLIMLTIFELKPLAMVILLGDAVHNFGDGLAVGAAFTSGLQSGISTSLAIFCHELPHEFGDFVILRSTGLSIQYALLANLASALTAFLGLYVGVSLGFDQSTRQWIFAFTAAMFLYIAVGDMLPELRNHNKSFSVLAVQSASMLVGMGIVLLMHIYVETLF</sequence>
<dbReference type="EnsemblMetazoa" id="SMAR001152-RA">
    <property type="protein sequence ID" value="SMAR001152-PA"/>
    <property type="gene ID" value="SMAR001152"/>
</dbReference>
<dbReference type="OMA" id="ERTHENQ"/>
<dbReference type="HOGENOM" id="CLU_015114_9_0_1"/>
<dbReference type="STRING" id="126957.T1IJS5"/>
<dbReference type="GO" id="GO:0005886">
    <property type="term" value="C:plasma membrane"/>
    <property type="evidence" value="ECO:0007669"/>
    <property type="project" value="TreeGrafter"/>
</dbReference>
<feature type="transmembrane region" description="Helical" evidence="6">
    <location>
        <begin position="160"/>
        <end position="179"/>
    </location>
</feature>
<evidence type="ECO:0000256" key="4">
    <source>
        <dbReference type="ARBA" id="ARBA00022989"/>
    </source>
</evidence>
<feature type="transmembrane region" description="Helical" evidence="6">
    <location>
        <begin position="130"/>
        <end position="154"/>
    </location>
</feature>
<protein>
    <submittedName>
        <fullName evidence="7">Uncharacterized protein</fullName>
    </submittedName>
</protein>
<accession>T1IJS5</accession>
<organism evidence="7 8">
    <name type="scientific">Strigamia maritima</name>
    <name type="common">European centipede</name>
    <name type="synonym">Geophilus maritimus</name>
    <dbReference type="NCBI Taxonomy" id="126957"/>
    <lineage>
        <taxon>Eukaryota</taxon>
        <taxon>Metazoa</taxon>
        <taxon>Ecdysozoa</taxon>
        <taxon>Arthropoda</taxon>
        <taxon>Myriapoda</taxon>
        <taxon>Chilopoda</taxon>
        <taxon>Pleurostigmophora</taxon>
        <taxon>Geophilomorpha</taxon>
        <taxon>Linotaeniidae</taxon>
        <taxon>Strigamia</taxon>
    </lineage>
</organism>
<dbReference type="eggNOG" id="KOG2693">
    <property type="taxonomic scope" value="Eukaryota"/>
</dbReference>
<dbReference type="GO" id="GO:0140410">
    <property type="term" value="F:monoatomic cation:bicarbonate symporter activity"/>
    <property type="evidence" value="ECO:0007669"/>
    <property type="project" value="TreeGrafter"/>
</dbReference>
<dbReference type="Proteomes" id="UP000014500">
    <property type="component" value="Unassembled WGS sequence"/>
</dbReference>
<proteinExistence type="inferred from homology"/>
<keyword evidence="8" id="KW-1185">Reference proteome</keyword>
<dbReference type="GO" id="GO:0005385">
    <property type="term" value="F:zinc ion transmembrane transporter activity"/>
    <property type="evidence" value="ECO:0007669"/>
    <property type="project" value="TreeGrafter"/>
</dbReference>
<dbReference type="GO" id="GO:0030003">
    <property type="term" value="P:intracellular monoatomic cation homeostasis"/>
    <property type="evidence" value="ECO:0007669"/>
    <property type="project" value="TreeGrafter"/>
</dbReference>